<accession>A0A1L9QMR2</accession>
<feature type="transmembrane region" description="Helical" evidence="1">
    <location>
        <begin position="47"/>
        <end position="70"/>
    </location>
</feature>
<evidence type="ECO:0000256" key="1">
    <source>
        <dbReference type="SAM" id="Phobius"/>
    </source>
</evidence>
<sequence>MDEQEKNSSRSEYLKKLAAAYRATYAVGVLSIFLGLLALLASFSSAVIPGGMFLAFTFLIFGAFYLLLGFFIQRKSILALGIAVGFMGLNAIAGLLNLVQSGSPVGLIIPVAFLSQTWEGFTAIKKLK</sequence>
<proteinExistence type="predicted"/>
<dbReference type="Proteomes" id="UP000183940">
    <property type="component" value="Unassembled WGS sequence"/>
</dbReference>
<evidence type="ECO:0000313" key="3">
    <source>
        <dbReference type="Proteomes" id="UP000183940"/>
    </source>
</evidence>
<reference evidence="2" key="1">
    <citation type="submission" date="2016-10" db="EMBL/GenBank/DDBJ databases">
        <title>CRISPR-Cas defence system in Roseofilum reptotaenium: evidence of a bacteriophage-cyanobacterium arms race in the coral black band disease.</title>
        <authorList>
            <person name="Buerger P."/>
            <person name="Wood-Charlson E.M."/>
            <person name="Weynberg K.D."/>
            <person name="Willis B."/>
            <person name="Van Oppen M.J."/>
        </authorList>
    </citation>
    <scope>NUCLEOTIDE SEQUENCE [LARGE SCALE GENOMIC DNA]</scope>
    <source>
        <strain evidence="2">AO1-A</strain>
    </source>
</reference>
<dbReference type="AlphaFoldDB" id="A0A1L9QMR2"/>
<gene>
    <name evidence="2" type="ORF">BI308_19850</name>
</gene>
<feature type="transmembrane region" description="Helical" evidence="1">
    <location>
        <begin position="20"/>
        <end position="41"/>
    </location>
</feature>
<keyword evidence="1" id="KW-0472">Membrane</keyword>
<evidence type="ECO:0000313" key="2">
    <source>
        <dbReference type="EMBL" id="OJJ22274.1"/>
    </source>
</evidence>
<dbReference type="STRING" id="1925591.BI308_19850"/>
<keyword evidence="1" id="KW-1133">Transmembrane helix</keyword>
<dbReference type="EMBL" id="MLAW01000043">
    <property type="protein sequence ID" value="OJJ22274.1"/>
    <property type="molecule type" value="Genomic_DNA"/>
</dbReference>
<feature type="transmembrane region" description="Helical" evidence="1">
    <location>
        <begin position="77"/>
        <end position="99"/>
    </location>
</feature>
<name>A0A1L9QMR2_9CYAN</name>
<protein>
    <submittedName>
        <fullName evidence="2">Uncharacterized protein</fullName>
    </submittedName>
</protein>
<keyword evidence="1" id="KW-0812">Transmembrane</keyword>
<keyword evidence="3" id="KW-1185">Reference proteome</keyword>
<comment type="caution">
    <text evidence="2">The sequence shown here is derived from an EMBL/GenBank/DDBJ whole genome shotgun (WGS) entry which is preliminary data.</text>
</comment>
<organism evidence="2 3">
    <name type="scientific">Roseofilum reptotaenium AO1-A</name>
    <dbReference type="NCBI Taxonomy" id="1925591"/>
    <lineage>
        <taxon>Bacteria</taxon>
        <taxon>Bacillati</taxon>
        <taxon>Cyanobacteriota</taxon>
        <taxon>Cyanophyceae</taxon>
        <taxon>Desertifilales</taxon>
        <taxon>Desertifilaceae</taxon>
        <taxon>Roseofilum</taxon>
    </lineage>
</organism>